<reference evidence="2" key="3">
    <citation type="submission" date="2018-08" db="EMBL/GenBank/DDBJ databases">
        <title>Leveraging single-cell genomics to expand the Fungal Tree of Life.</title>
        <authorList>
            <consortium name="DOE Joint Genome Institute"/>
            <person name="Ahrendt S.R."/>
            <person name="Quandt C.A."/>
            <person name="Ciobanu D."/>
            <person name="Clum A."/>
            <person name="Salamov A."/>
            <person name="Andreopoulos B."/>
            <person name="Cheng J.-F."/>
            <person name="Woyke T."/>
            <person name="Pelin A."/>
            <person name="Henrissat B."/>
            <person name="Reynolds N."/>
            <person name="Benny G.L."/>
            <person name="Smith M.E."/>
            <person name="James T.Y."/>
            <person name="Grigoriev I.V."/>
        </authorList>
    </citation>
    <scope>NUCLEOTIDE SEQUENCE</scope>
    <source>
        <strain evidence="2">CSF55</strain>
    </source>
</reference>
<dbReference type="EMBL" id="ML006066">
    <property type="protein sequence ID" value="RKP17031.1"/>
    <property type="molecule type" value="Genomic_DNA"/>
</dbReference>
<evidence type="ECO:0000313" key="1">
    <source>
        <dbReference type="EMBL" id="EPZ30878.1"/>
    </source>
</evidence>
<evidence type="ECO:0000313" key="2">
    <source>
        <dbReference type="EMBL" id="RKP17031.1"/>
    </source>
</evidence>
<dbReference type="Proteomes" id="UP000281549">
    <property type="component" value="Unassembled WGS sequence"/>
</dbReference>
<proteinExistence type="predicted"/>
<dbReference type="AlphaFoldDB" id="A0A075AMM5"/>
<reference evidence="1 3" key="1">
    <citation type="journal article" date="2013" name="Curr. Biol.">
        <title>Shared signatures of parasitism and phylogenomics unite Cryptomycota and microsporidia.</title>
        <authorList>
            <person name="James T.Y."/>
            <person name="Pelin A."/>
            <person name="Bonen L."/>
            <person name="Ahrendt S."/>
            <person name="Sain D."/>
            <person name="Corradi N."/>
            <person name="Stajich J.E."/>
        </authorList>
    </citation>
    <scope>NUCLEOTIDE SEQUENCE [LARGE SCALE GENOMIC DNA]</scope>
    <source>
        <strain evidence="1 3">CSF55</strain>
        <strain evidence="1 3">CSF55</strain>
    </source>
</reference>
<dbReference type="HOGENOM" id="CLU_607144_0_0_1"/>
<dbReference type="EMBL" id="KE561362">
    <property type="protein sequence ID" value="EPZ30878.1"/>
    <property type="molecule type" value="Genomic_DNA"/>
</dbReference>
<sequence>MHHTVFYSSNAITIHDKHDITISYLKIQALYFFIKNSFLLNYKLVHVEKVASKYSGHDYNSKKIKSKLSSILFYKAHMYDKEMNSHIYFSEDRNSMKITSVDGLCDIELFARGHLCRIRYPVIVDHEEISERYVLNSTVNLVRTFWAPVILLSLSIYNNVNSTKHNEKLLQQFNESVSMSHSYKDTIEIHIPKETFTEEINSWNHDDARGFMRGVKSAVQDFQKTQLFHLTDFPMLLKNLGSPEIILFNNWSVFNDRDKIVAFNSKEMAVVHNEFQNFDFWYIDRLKNEDSPETMFVSDLVPYEVIDELPLRDLIHYLLRLVRFESKDETRIEKREDINVKDLDPKYEIQKFFRNDEKKLICESKIPDVGIFSLFSENQVKVEFDDGTLIFINTNTLLQDESKNSIRILHIGSDEILTLAAKNIKSCDSSLQLKLNHCLDFIDFALGGSSV</sequence>
<organism evidence="1 3">
    <name type="scientific">Rozella allomycis (strain CSF55)</name>
    <dbReference type="NCBI Taxonomy" id="988480"/>
    <lineage>
        <taxon>Eukaryota</taxon>
        <taxon>Fungi</taxon>
        <taxon>Fungi incertae sedis</taxon>
        <taxon>Cryptomycota</taxon>
        <taxon>Cryptomycota incertae sedis</taxon>
        <taxon>Rozella</taxon>
    </lineage>
</organism>
<accession>A0A075AMM5</accession>
<protein>
    <submittedName>
        <fullName evidence="1">Uncharacterized protein</fullName>
    </submittedName>
</protein>
<name>A0A075AMM5_ROZAC</name>
<evidence type="ECO:0000313" key="4">
    <source>
        <dbReference type="Proteomes" id="UP000281549"/>
    </source>
</evidence>
<gene>
    <name evidence="1" type="ORF">O9G_005045</name>
    <name evidence="2" type="ORF">ROZALSC1DRAFT_31122</name>
</gene>
<evidence type="ECO:0000313" key="3">
    <source>
        <dbReference type="Proteomes" id="UP000030755"/>
    </source>
</evidence>
<reference evidence="4" key="2">
    <citation type="journal article" date="2018" name="Nat. Microbiol.">
        <title>Leveraging single-cell genomics to expand the fungal tree of life.</title>
        <authorList>
            <person name="Ahrendt S.R."/>
            <person name="Quandt C.A."/>
            <person name="Ciobanu D."/>
            <person name="Clum A."/>
            <person name="Salamov A."/>
            <person name="Andreopoulos B."/>
            <person name="Cheng J.F."/>
            <person name="Woyke T."/>
            <person name="Pelin A."/>
            <person name="Henrissat B."/>
            <person name="Reynolds N.K."/>
            <person name="Benny G.L."/>
            <person name="Smith M.E."/>
            <person name="James T.Y."/>
            <person name="Grigoriev I.V."/>
        </authorList>
    </citation>
    <scope>NUCLEOTIDE SEQUENCE [LARGE SCALE GENOMIC DNA]</scope>
    <source>
        <strain evidence="4">CSF55</strain>
    </source>
</reference>
<dbReference type="Proteomes" id="UP000030755">
    <property type="component" value="Unassembled WGS sequence"/>
</dbReference>
<keyword evidence="3" id="KW-1185">Reference proteome</keyword>